<feature type="transmembrane region" description="Helical" evidence="7">
    <location>
        <begin position="179"/>
        <end position="203"/>
    </location>
</feature>
<evidence type="ECO:0000256" key="4">
    <source>
        <dbReference type="ARBA" id="ARBA00022692"/>
    </source>
</evidence>
<evidence type="ECO:0000256" key="3">
    <source>
        <dbReference type="ARBA" id="ARBA00022475"/>
    </source>
</evidence>
<reference evidence="8 9" key="1">
    <citation type="submission" date="2016-11" db="EMBL/GenBank/DDBJ databases">
        <authorList>
            <person name="Jaros S."/>
            <person name="Januszkiewicz K."/>
            <person name="Wedrychowicz H."/>
        </authorList>
    </citation>
    <scope>NUCLEOTIDE SEQUENCE [LARGE SCALE GENOMIC DNA]</scope>
    <source>
        <strain evidence="8 9">DSM 16917</strain>
    </source>
</reference>
<organism evidence="8 9">
    <name type="scientific">Ferrimonas marina</name>
    <dbReference type="NCBI Taxonomy" id="299255"/>
    <lineage>
        <taxon>Bacteria</taxon>
        <taxon>Pseudomonadati</taxon>
        <taxon>Pseudomonadota</taxon>
        <taxon>Gammaproteobacteria</taxon>
        <taxon>Alteromonadales</taxon>
        <taxon>Ferrimonadaceae</taxon>
        <taxon>Ferrimonas</taxon>
    </lineage>
</organism>
<proteinExistence type="inferred from homology"/>
<dbReference type="Pfam" id="PF01914">
    <property type="entry name" value="MarC"/>
    <property type="match status" value="1"/>
</dbReference>
<dbReference type="EMBL" id="FQXG01000002">
    <property type="protein sequence ID" value="SHH34821.1"/>
    <property type="molecule type" value="Genomic_DNA"/>
</dbReference>
<evidence type="ECO:0000256" key="7">
    <source>
        <dbReference type="RuleBase" id="RU362048"/>
    </source>
</evidence>
<dbReference type="PANTHER" id="PTHR33508:SF1">
    <property type="entry name" value="UPF0056 MEMBRANE PROTEIN YHCE"/>
    <property type="match status" value="1"/>
</dbReference>
<dbReference type="Proteomes" id="UP000184268">
    <property type="component" value="Unassembled WGS sequence"/>
</dbReference>
<accession>A0A1M5S8L5</accession>
<feature type="transmembrane region" description="Helical" evidence="7">
    <location>
        <begin position="43"/>
        <end position="62"/>
    </location>
</feature>
<evidence type="ECO:0000256" key="2">
    <source>
        <dbReference type="ARBA" id="ARBA00009784"/>
    </source>
</evidence>
<dbReference type="GO" id="GO:0005886">
    <property type="term" value="C:plasma membrane"/>
    <property type="evidence" value="ECO:0007669"/>
    <property type="project" value="UniProtKB-SubCell"/>
</dbReference>
<comment type="subcellular location">
    <subcellularLocation>
        <location evidence="1 7">Cell membrane</location>
        <topology evidence="1 7">Multi-pass membrane protein</topology>
    </subcellularLocation>
</comment>
<dbReference type="RefSeq" id="WP_067663066.1">
    <property type="nucleotide sequence ID" value="NZ_FQXG01000002.1"/>
</dbReference>
<evidence type="ECO:0000313" key="9">
    <source>
        <dbReference type="Proteomes" id="UP000184268"/>
    </source>
</evidence>
<comment type="similarity">
    <text evidence="2 7">Belongs to the UPF0056 (MarC) family.</text>
</comment>
<evidence type="ECO:0000256" key="1">
    <source>
        <dbReference type="ARBA" id="ARBA00004651"/>
    </source>
</evidence>
<gene>
    <name evidence="8" type="ORF">SAMN02745129_1909</name>
</gene>
<sequence>MGDLFNTMITVFLGFFAIMNPLANTAVFLGLTAEQAPQQRRQSAFRALLIAFCIVAVFALVGKALFHLFGITLPALRITGGILVFLIGFHMLQGQSSHLHKGEEPDNDIALSPLAVPILAGPGTLATAMSFSAQGGLGAVSVTIAMFALLCVISYACFMMGDRLVSFVGESGMTIITRLMGLILAVIGTQMALEGIAGAIAALPNAGG</sequence>
<feature type="transmembrane region" description="Helical" evidence="7">
    <location>
        <begin position="137"/>
        <end position="158"/>
    </location>
</feature>
<evidence type="ECO:0000256" key="5">
    <source>
        <dbReference type="ARBA" id="ARBA00022989"/>
    </source>
</evidence>
<name>A0A1M5S8L5_9GAMM</name>
<keyword evidence="4 7" id="KW-0812">Transmembrane</keyword>
<keyword evidence="3" id="KW-1003">Cell membrane</keyword>
<protein>
    <recommendedName>
        <fullName evidence="7">UPF0056 membrane protein</fullName>
    </recommendedName>
</protein>
<dbReference type="OrthoDB" id="21094at2"/>
<dbReference type="STRING" id="299255.SAMN02745129_1909"/>
<keyword evidence="6 7" id="KW-0472">Membrane</keyword>
<dbReference type="PANTHER" id="PTHR33508">
    <property type="entry name" value="UPF0056 MEMBRANE PROTEIN YHCE"/>
    <property type="match status" value="1"/>
</dbReference>
<dbReference type="AlphaFoldDB" id="A0A1M5S8L5"/>
<feature type="transmembrane region" description="Helical" evidence="7">
    <location>
        <begin position="12"/>
        <end position="31"/>
    </location>
</feature>
<feature type="transmembrane region" description="Helical" evidence="7">
    <location>
        <begin position="68"/>
        <end position="89"/>
    </location>
</feature>
<keyword evidence="5 7" id="KW-1133">Transmembrane helix</keyword>
<feature type="transmembrane region" description="Helical" evidence="7">
    <location>
        <begin position="109"/>
        <end position="131"/>
    </location>
</feature>
<dbReference type="NCBIfam" id="TIGR00427">
    <property type="entry name" value="NAAT family transporter"/>
    <property type="match status" value="1"/>
</dbReference>
<keyword evidence="9" id="KW-1185">Reference proteome</keyword>
<evidence type="ECO:0000256" key="6">
    <source>
        <dbReference type="ARBA" id="ARBA00023136"/>
    </source>
</evidence>
<evidence type="ECO:0000313" key="8">
    <source>
        <dbReference type="EMBL" id="SHH34821.1"/>
    </source>
</evidence>
<dbReference type="InterPro" id="IPR002771">
    <property type="entry name" value="Multi_antbiot-R_MarC"/>
</dbReference>